<feature type="domain" description="HTH luxR-type" evidence="3">
    <location>
        <begin position="886"/>
        <end position="951"/>
    </location>
</feature>
<dbReference type="InterPro" id="IPR016032">
    <property type="entry name" value="Sig_transdc_resp-reg_C-effctor"/>
</dbReference>
<dbReference type="PANTHER" id="PTHR16305">
    <property type="entry name" value="TESTICULAR SOLUBLE ADENYLYL CYCLASE"/>
    <property type="match status" value="1"/>
</dbReference>
<dbReference type="SMART" id="SM00421">
    <property type="entry name" value="HTH_LUXR"/>
    <property type="match status" value="1"/>
</dbReference>
<keyword evidence="1" id="KW-0547">Nucleotide-binding</keyword>
<evidence type="ECO:0000259" key="3">
    <source>
        <dbReference type="PROSITE" id="PS50043"/>
    </source>
</evidence>
<dbReference type="SUPFAM" id="SSF46894">
    <property type="entry name" value="C-terminal effector domain of the bipartite response regulators"/>
    <property type="match status" value="1"/>
</dbReference>
<proteinExistence type="predicted"/>
<dbReference type="KEGG" id="cwo:Cwoe_1126"/>
<dbReference type="GO" id="GO:0005737">
    <property type="term" value="C:cytoplasm"/>
    <property type="evidence" value="ECO:0007669"/>
    <property type="project" value="TreeGrafter"/>
</dbReference>
<sequence length="951" mass="97776">MDTDAPDTLLERRDELAALRAALAQARAGRGGVTIVEAPAGLGKTSLLRAAAELAVADGFTCLRARATVLERDFAYGCVRQLLEPTVARAAEERRAALFTGAAGQAAPLFAPVAGGETASAVGGDAAMLHGLYWLLADLAEEGPLALLVDDAHWADSDSLRFLAYLAPRLDGLALAVVLGSRPGEGDTVELARLAAAPEATTVRPRPLSEAATATLCERRLGGPVAPAFAAACREATGGNPFYVEALLRETAEAGLPAGGDGAARVARLGPSVVAQAVLLRLSEQPPAATALVRALAVLGDGAAVGEAAQLAELGEQDAANAADLLVALGLLQAAPRLEFAHPIVREAVYADIGASARAVAHARAAAVLAERGAADERIAAQVAAAEPAGDAARVALLLRVADDALARGAPAAAGAWLRRALAEPPREPQRTEVLLGLGLAEHRVGAPAAVEHLAAASATLNEPAQLATAVRQLANALTVAGEADRAVAALTSAIEVIEPQDRELALLLEAELASHALQASPAAAAPVRRRLERLAVLDGGTARERLVLASVAFQRARAADSADAAAALLEGVLRGGLLDAPGLDMVGPFYDVVIGLLATDALDLVAEQLERALADAHVRATIPATAYLTGRRGWVALRRGDVSRAEADGRTAVELLRGHGIGLGLPFATALLVQALVEGGELEQARRASDAAGALADGDPAAGIPPGLTSNFLLEARASLLLASRRPEEALAALREFGRRDELWGGANPLASRWRARAALALTALGERDEAVALAAEDLERARRWGAASGIGTALRALALAGDGGEAAPRLREAVAALERAPARLEHARALVDLGAALRRGNQRAQARTALEQGVALAARLGARELAERGRTELRAAGGRSSDPHGHGVEQLTAAERRVAELAAGGRSNPEIAQELFVTRKTVETHLGHVYRKLDVAGRGDLAALLTEPG</sequence>
<reference evidence="5" key="2">
    <citation type="submission" date="2010-01" db="EMBL/GenBank/DDBJ databases">
        <title>The complete genome of Conexibacter woesei DSM 14684.</title>
        <authorList>
            <consortium name="US DOE Joint Genome Institute (JGI-PGF)"/>
            <person name="Lucas S."/>
            <person name="Copeland A."/>
            <person name="Lapidus A."/>
            <person name="Glavina del Rio T."/>
            <person name="Dalin E."/>
            <person name="Tice H."/>
            <person name="Bruce D."/>
            <person name="Goodwin L."/>
            <person name="Pitluck S."/>
            <person name="Kyrpides N."/>
            <person name="Mavromatis K."/>
            <person name="Ivanova N."/>
            <person name="Mikhailova N."/>
            <person name="Chertkov O."/>
            <person name="Brettin T."/>
            <person name="Detter J.C."/>
            <person name="Han C."/>
            <person name="Larimer F."/>
            <person name="Land M."/>
            <person name="Hauser L."/>
            <person name="Markowitz V."/>
            <person name="Cheng J.-F."/>
            <person name="Hugenholtz P."/>
            <person name="Woyke T."/>
            <person name="Wu D."/>
            <person name="Pukall R."/>
            <person name="Steenblock K."/>
            <person name="Schneider S."/>
            <person name="Klenk H.-P."/>
            <person name="Eisen J.A."/>
        </authorList>
    </citation>
    <scope>NUCLEOTIDE SEQUENCE [LARGE SCALE GENOMIC DNA]</scope>
    <source>
        <strain evidence="5">DSM 14684 / CIP 108061 / JCM 11494 / NBRC 100937 / ID131577</strain>
    </source>
</reference>
<dbReference type="PANTHER" id="PTHR16305:SF35">
    <property type="entry name" value="TRANSCRIPTIONAL ACTIVATOR DOMAIN"/>
    <property type="match status" value="1"/>
</dbReference>
<dbReference type="SUPFAM" id="SSF52540">
    <property type="entry name" value="P-loop containing nucleoside triphosphate hydrolases"/>
    <property type="match status" value="1"/>
</dbReference>
<dbReference type="GO" id="GO:0006355">
    <property type="term" value="P:regulation of DNA-templated transcription"/>
    <property type="evidence" value="ECO:0007669"/>
    <property type="project" value="InterPro"/>
</dbReference>
<dbReference type="eggNOG" id="COG2909">
    <property type="taxonomic scope" value="Bacteria"/>
</dbReference>
<evidence type="ECO:0000256" key="1">
    <source>
        <dbReference type="ARBA" id="ARBA00022741"/>
    </source>
</evidence>
<evidence type="ECO:0000313" key="4">
    <source>
        <dbReference type="EMBL" id="ADB49557.1"/>
    </source>
</evidence>
<dbReference type="PROSITE" id="PS50043">
    <property type="entry name" value="HTH_LUXR_2"/>
    <property type="match status" value="1"/>
</dbReference>
<dbReference type="EMBL" id="CP001854">
    <property type="protein sequence ID" value="ADB49557.1"/>
    <property type="molecule type" value="Genomic_DNA"/>
</dbReference>
<dbReference type="eggNOG" id="COG3899">
    <property type="taxonomic scope" value="Bacteria"/>
</dbReference>
<gene>
    <name evidence="4" type="ordered locus">Cwoe_1126</name>
</gene>
<dbReference type="HOGENOM" id="CLU_006850_1_1_11"/>
<dbReference type="OrthoDB" id="134712at2"/>
<dbReference type="Gene3D" id="1.10.10.10">
    <property type="entry name" value="Winged helix-like DNA-binding domain superfamily/Winged helix DNA-binding domain"/>
    <property type="match status" value="1"/>
</dbReference>
<reference evidence="4 5" key="1">
    <citation type="journal article" date="2010" name="Stand. Genomic Sci.">
        <title>Complete genome sequence of Conexibacter woesei type strain (ID131577).</title>
        <authorList>
            <person name="Pukall R."/>
            <person name="Lapidus A."/>
            <person name="Glavina Del Rio T."/>
            <person name="Copeland A."/>
            <person name="Tice H."/>
            <person name="Cheng J.-F."/>
            <person name="Lucas S."/>
            <person name="Chen F."/>
            <person name="Nolan M."/>
            <person name="Bruce D."/>
            <person name="Goodwin L."/>
            <person name="Pitluck S."/>
            <person name="Mavromatis K."/>
            <person name="Ivanova N."/>
            <person name="Ovchinnikova G."/>
            <person name="Pati A."/>
            <person name="Chen A."/>
            <person name="Palaniappan K."/>
            <person name="Land M."/>
            <person name="Hauser L."/>
            <person name="Chang Y.-J."/>
            <person name="Jeffries C.D."/>
            <person name="Chain P."/>
            <person name="Meincke L."/>
            <person name="Sims D."/>
            <person name="Brettin T."/>
            <person name="Detter J.C."/>
            <person name="Rohde M."/>
            <person name="Goeker M."/>
            <person name="Bristow J."/>
            <person name="Eisen J.A."/>
            <person name="Markowitz V."/>
            <person name="Kyrpides N.C."/>
            <person name="Klenk H.-P."/>
            <person name="Hugenholtz P."/>
        </authorList>
    </citation>
    <scope>NUCLEOTIDE SEQUENCE [LARGE SCALE GENOMIC DNA]</scope>
    <source>
        <strain evidence="5">DSM 14684 / CIP 108061 / JCM 11494 / NBRC 100937 / ID131577</strain>
    </source>
</reference>
<dbReference type="InterPro" id="IPR036388">
    <property type="entry name" value="WH-like_DNA-bd_sf"/>
</dbReference>
<keyword evidence="5" id="KW-1185">Reference proteome</keyword>
<dbReference type="InterPro" id="IPR011990">
    <property type="entry name" value="TPR-like_helical_dom_sf"/>
</dbReference>
<dbReference type="CDD" id="cd06170">
    <property type="entry name" value="LuxR_C_like"/>
    <property type="match status" value="1"/>
</dbReference>
<evidence type="ECO:0000313" key="5">
    <source>
        <dbReference type="Proteomes" id="UP000008229"/>
    </source>
</evidence>
<dbReference type="InterPro" id="IPR041664">
    <property type="entry name" value="AAA_16"/>
</dbReference>
<dbReference type="PRINTS" id="PR00038">
    <property type="entry name" value="HTHLUXR"/>
</dbReference>
<dbReference type="Pfam" id="PF00196">
    <property type="entry name" value="GerE"/>
    <property type="match status" value="1"/>
</dbReference>
<dbReference type="GO" id="GO:0003677">
    <property type="term" value="F:DNA binding"/>
    <property type="evidence" value="ECO:0007669"/>
    <property type="project" value="InterPro"/>
</dbReference>
<accession>D3FDI3</accession>
<dbReference type="InterPro" id="IPR000792">
    <property type="entry name" value="Tscrpt_reg_LuxR_C"/>
</dbReference>
<keyword evidence="2" id="KW-0067">ATP-binding</keyword>
<dbReference type="STRING" id="469383.Cwoe_1126"/>
<dbReference type="Proteomes" id="UP000008229">
    <property type="component" value="Chromosome"/>
</dbReference>
<dbReference type="Pfam" id="PF13191">
    <property type="entry name" value="AAA_16"/>
    <property type="match status" value="1"/>
</dbReference>
<dbReference type="AlphaFoldDB" id="D3FDI3"/>
<dbReference type="GO" id="GO:0004016">
    <property type="term" value="F:adenylate cyclase activity"/>
    <property type="evidence" value="ECO:0007669"/>
    <property type="project" value="TreeGrafter"/>
</dbReference>
<dbReference type="GO" id="GO:0005524">
    <property type="term" value="F:ATP binding"/>
    <property type="evidence" value="ECO:0007669"/>
    <property type="project" value="UniProtKB-KW"/>
</dbReference>
<dbReference type="PROSITE" id="PS00622">
    <property type="entry name" value="HTH_LUXR_1"/>
    <property type="match status" value="1"/>
</dbReference>
<dbReference type="InterPro" id="IPR027417">
    <property type="entry name" value="P-loop_NTPase"/>
</dbReference>
<dbReference type="SUPFAM" id="SSF48452">
    <property type="entry name" value="TPR-like"/>
    <property type="match status" value="1"/>
</dbReference>
<name>D3FDI3_CONWI</name>
<evidence type="ECO:0000256" key="2">
    <source>
        <dbReference type="ARBA" id="ARBA00022840"/>
    </source>
</evidence>
<organism evidence="4 5">
    <name type="scientific">Conexibacter woesei (strain DSM 14684 / CCUG 47730 / CIP 108061 / JCM 11494 / NBRC 100937 / ID131577)</name>
    <dbReference type="NCBI Taxonomy" id="469383"/>
    <lineage>
        <taxon>Bacteria</taxon>
        <taxon>Bacillati</taxon>
        <taxon>Actinomycetota</taxon>
        <taxon>Thermoleophilia</taxon>
        <taxon>Solirubrobacterales</taxon>
        <taxon>Conexibacteraceae</taxon>
        <taxon>Conexibacter</taxon>
    </lineage>
</organism>
<dbReference type="RefSeq" id="WP_012932609.1">
    <property type="nucleotide sequence ID" value="NC_013739.1"/>
</dbReference>
<protein>
    <submittedName>
        <fullName evidence="4">Transcriptional regulator, LuxR family</fullName>
    </submittedName>
</protein>